<organism evidence="2 3">
    <name type="scientific">Sutcliffiella horikoshii</name>
    <dbReference type="NCBI Taxonomy" id="79883"/>
    <lineage>
        <taxon>Bacteria</taxon>
        <taxon>Bacillati</taxon>
        <taxon>Bacillota</taxon>
        <taxon>Bacilli</taxon>
        <taxon>Bacillales</taxon>
        <taxon>Bacillaceae</taxon>
        <taxon>Sutcliffiella</taxon>
    </lineage>
</organism>
<keyword evidence="1" id="KW-1133">Transmembrane helix</keyword>
<keyword evidence="3" id="KW-1185">Reference proteome</keyword>
<evidence type="ECO:0000313" key="2">
    <source>
        <dbReference type="EMBL" id="ART77483.1"/>
    </source>
</evidence>
<name>A0ABM6KM00_9BACI</name>
<dbReference type="Proteomes" id="UP000195573">
    <property type="component" value="Chromosome"/>
</dbReference>
<feature type="transmembrane region" description="Helical" evidence="1">
    <location>
        <begin position="6"/>
        <end position="30"/>
    </location>
</feature>
<protein>
    <submittedName>
        <fullName evidence="2">Uncharacterized protein</fullName>
    </submittedName>
</protein>
<keyword evidence="1" id="KW-0472">Membrane</keyword>
<reference evidence="2 3" key="1">
    <citation type="submission" date="2017-04" db="EMBL/GenBank/DDBJ databases">
        <title>Complete Genome Sequence of the Bacillus horikoshii 20a strain from Cuatro Cienegas, Coahuila, Mexico.</title>
        <authorList>
            <person name="Zarza E."/>
            <person name="Alcaraz L.D."/>
            <person name="Aguilar-Salinas B."/>
            <person name="Islas A."/>
            <person name="Olmedo-Alvarez G."/>
        </authorList>
    </citation>
    <scope>NUCLEOTIDE SEQUENCE [LARGE SCALE GENOMIC DNA]</scope>
    <source>
        <strain evidence="2 3">20a</strain>
    </source>
</reference>
<keyword evidence="1" id="KW-0812">Transmembrane</keyword>
<accession>A0ABM6KM00</accession>
<gene>
    <name evidence="2" type="ORF">B4U37_16120</name>
</gene>
<evidence type="ECO:0000313" key="3">
    <source>
        <dbReference type="Proteomes" id="UP000195573"/>
    </source>
</evidence>
<sequence>MMLQSPLLVLAGAIFNFWRGVGFGFLEILLGNRFWKSVLAELGHFPDDLLHFPRQLLPL</sequence>
<evidence type="ECO:0000256" key="1">
    <source>
        <dbReference type="SAM" id="Phobius"/>
    </source>
</evidence>
<proteinExistence type="predicted"/>
<dbReference type="EMBL" id="CP020880">
    <property type="protein sequence ID" value="ART77483.1"/>
    <property type="molecule type" value="Genomic_DNA"/>
</dbReference>